<dbReference type="SMART" id="SM00867">
    <property type="entry name" value="YceI"/>
    <property type="match status" value="1"/>
</dbReference>
<dbReference type="PANTHER" id="PTHR34406:SF1">
    <property type="entry name" value="PROTEIN YCEI"/>
    <property type="match status" value="1"/>
</dbReference>
<protein>
    <recommendedName>
        <fullName evidence="2">Lipid/polyisoprenoid-binding YceI-like domain-containing protein</fullName>
    </recommendedName>
</protein>
<reference evidence="3 4" key="1">
    <citation type="submission" date="2019-11" db="EMBL/GenBank/DDBJ databases">
        <title>Winogradskyella ouciana sp. nov., isolated from the hadal seawater of the Mariana Trench.</title>
        <authorList>
            <person name="Liu R."/>
        </authorList>
    </citation>
    <scope>NUCLEOTIDE SEQUENCE [LARGE SCALE GENOMIC DNA]</scope>
    <source>
        <strain evidence="3 4">ZXX205</strain>
    </source>
</reference>
<dbReference type="RefSeq" id="WP_155089148.1">
    <property type="nucleotide sequence ID" value="NZ_WJYA01000005.1"/>
</dbReference>
<name>A0A7K1GCU9_9FLAO</name>
<keyword evidence="1" id="KW-0732">Signal</keyword>
<sequence>MQRLLILFISLFCFENANAQDSSIDFIIKNLGVNVDGHFNEFVITADFDSDGKLNDIAGTIDVSSIETGIDSRDEHILEEDYFNAKKHRKITLKSTAIKILKVGSYEVTAHLTIKGKTKKITIPIAIEKVDGKYKITSYFEINRKDFDIGGGSFIMGKTVKISVTHYQDI</sequence>
<accession>A0A7K1GCU9</accession>
<dbReference type="PANTHER" id="PTHR34406">
    <property type="entry name" value="PROTEIN YCEI"/>
    <property type="match status" value="1"/>
</dbReference>
<dbReference type="Pfam" id="PF04264">
    <property type="entry name" value="YceI"/>
    <property type="match status" value="1"/>
</dbReference>
<dbReference type="Proteomes" id="UP000447545">
    <property type="component" value="Unassembled WGS sequence"/>
</dbReference>
<dbReference type="Gene3D" id="2.40.128.110">
    <property type="entry name" value="Lipid/polyisoprenoid-binding, YceI-like"/>
    <property type="match status" value="1"/>
</dbReference>
<dbReference type="InterPro" id="IPR036761">
    <property type="entry name" value="TTHA0802/YceI-like_sf"/>
</dbReference>
<dbReference type="InterPro" id="IPR007372">
    <property type="entry name" value="Lipid/polyisoprenoid-bd_YceI"/>
</dbReference>
<feature type="domain" description="Lipid/polyisoprenoid-binding YceI-like" evidence="2">
    <location>
        <begin position="16"/>
        <end position="167"/>
    </location>
</feature>
<evidence type="ECO:0000313" key="3">
    <source>
        <dbReference type="EMBL" id="MTE27132.1"/>
    </source>
</evidence>
<evidence type="ECO:0000256" key="1">
    <source>
        <dbReference type="SAM" id="SignalP"/>
    </source>
</evidence>
<gene>
    <name evidence="3" type="ORF">F1003_09360</name>
</gene>
<organism evidence="3 4">
    <name type="scientific">Winogradskyella ouciana</name>
    <dbReference type="NCBI Taxonomy" id="2608631"/>
    <lineage>
        <taxon>Bacteria</taxon>
        <taxon>Pseudomonadati</taxon>
        <taxon>Bacteroidota</taxon>
        <taxon>Flavobacteriia</taxon>
        <taxon>Flavobacteriales</taxon>
        <taxon>Flavobacteriaceae</taxon>
        <taxon>Winogradskyella</taxon>
    </lineage>
</organism>
<keyword evidence="4" id="KW-1185">Reference proteome</keyword>
<feature type="chain" id="PRO_5029509359" description="Lipid/polyisoprenoid-binding YceI-like domain-containing protein" evidence="1">
    <location>
        <begin position="20"/>
        <end position="170"/>
    </location>
</feature>
<dbReference type="EMBL" id="WJYA01000005">
    <property type="protein sequence ID" value="MTE27132.1"/>
    <property type="molecule type" value="Genomic_DNA"/>
</dbReference>
<dbReference type="SUPFAM" id="SSF101874">
    <property type="entry name" value="YceI-like"/>
    <property type="match status" value="1"/>
</dbReference>
<proteinExistence type="predicted"/>
<feature type="signal peptide" evidence="1">
    <location>
        <begin position="1"/>
        <end position="19"/>
    </location>
</feature>
<evidence type="ECO:0000259" key="2">
    <source>
        <dbReference type="SMART" id="SM00867"/>
    </source>
</evidence>
<comment type="caution">
    <text evidence="3">The sequence shown here is derived from an EMBL/GenBank/DDBJ whole genome shotgun (WGS) entry which is preliminary data.</text>
</comment>
<dbReference type="AlphaFoldDB" id="A0A7K1GCU9"/>
<evidence type="ECO:0000313" key="4">
    <source>
        <dbReference type="Proteomes" id="UP000447545"/>
    </source>
</evidence>